<proteinExistence type="predicted"/>
<dbReference type="RefSeq" id="WP_103920607.1">
    <property type="nucleotide sequence ID" value="NZ_FMSV02000511.1"/>
</dbReference>
<accession>A0A1H6F9W7</accession>
<dbReference type="InterPro" id="IPR004919">
    <property type="entry name" value="GmrSD_N"/>
</dbReference>
<gene>
    <name evidence="3" type="ORF">MBHS_02753</name>
</gene>
<organism evidence="3 4">
    <name type="scientific">Candidatus Venteria ishoeyi</name>
    <dbReference type="NCBI Taxonomy" id="1899563"/>
    <lineage>
        <taxon>Bacteria</taxon>
        <taxon>Pseudomonadati</taxon>
        <taxon>Pseudomonadota</taxon>
        <taxon>Gammaproteobacteria</taxon>
        <taxon>Thiotrichales</taxon>
        <taxon>Thiotrichaceae</taxon>
        <taxon>Venteria</taxon>
    </lineage>
</organism>
<protein>
    <recommendedName>
        <fullName evidence="5">DUF262 domain-containing protein</fullName>
    </recommendedName>
</protein>
<dbReference type="InterPro" id="IPR011089">
    <property type="entry name" value="GmrSD_C"/>
</dbReference>
<evidence type="ECO:0000313" key="3">
    <source>
        <dbReference type="EMBL" id="SEH06887.1"/>
    </source>
</evidence>
<feature type="domain" description="GmrSD restriction endonucleases C-terminal" evidence="2">
    <location>
        <begin position="413"/>
        <end position="543"/>
    </location>
</feature>
<sequence>MEAKECKIQDILTENKRYVIPAYQRPYSWGKDHAEQLIDDIYQSFCSEEDEYFIGSIICIKNDSGNIFEVVDGQQRLTTLSLVVSQLKILINHQGVQDDLQKRILPIDVYSGEPAEPRLSVRKKEKNLYNHYILQGNSSYIPQKPTTTEALFLDNHKIIGSYLCGKDENELKSLAKYIFQNVYVVFVQTDNFTSSFRLFNVLNNRGLPLSNADLLKNALFEAASSNSSQSIQVEECWDEIESMVGSYKLDKFLKLHKISEKKDRDRVVQVGLDGFITSLKDEFNSNAVNMSLSLRGSAKNYTKIIENDFNDLKVKRCISSMLSLTNDEWIPVFMSYLNRVDSKNDLPLELFQDFVTLFEKVYMQGWIKRLVKSKREMVCYSSLVAINNGLSLTEIYDYIKSHADNLGFIKALDEDLYEPQRNQVNLIKTILLRLDIEQQDDSVLKTYTGRITIEHILPQKISHDYWENRYTIEEHDHWLHKIGNLTLISGTKNSEAQNSDFPRKKKIYDKLNNKSSFDLTKDLCFIDNWDVEQLKMRQKQLTDRLVKLWAV</sequence>
<dbReference type="Proteomes" id="UP000236724">
    <property type="component" value="Unassembled WGS sequence"/>
</dbReference>
<dbReference type="AlphaFoldDB" id="A0A1H6F9W7"/>
<reference evidence="3 4" key="1">
    <citation type="submission" date="2016-10" db="EMBL/GenBank/DDBJ databases">
        <authorList>
            <person name="de Groot N.N."/>
        </authorList>
    </citation>
    <scope>NUCLEOTIDE SEQUENCE [LARGE SCALE GENOMIC DNA]</scope>
    <source>
        <strain evidence="3">MBHS1</strain>
    </source>
</reference>
<name>A0A1H6F9W7_9GAMM</name>
<dbReference type="OrthoDB" id="9798761at2"/>
<dbReference type="PANTHER" id="PTHR35149:SF2">
    <property type="entry name" value="DUF262 DOMAIN-CONTAINING PROTEIN"/>
    <property type="match status" value="1"/>
</dbReference>
<evidence type="ECO:0000259" key="2">
    <source>
        <dbReference type="Pfam" id="PF07510"/>
    </source>
</evidence>
<dbReference type="PANTHER" id="PTHR35149">
    <property type="entry name" value="SLL5132 PROTEIN"/>
    <property type="match status" value="1"/>
</dbReference>
<keyword evidence="4" id="KW-1185">Reference proteome</keyword>
<evidence type="ECO:0008006" key="5">
    <source>
        <dbReference type="Google" id="ProtNLM"/>
    </source>
</evidence>
<evidence type="ECO:0000313" key="4">
    <source>
        <dbReference type="Proteomes" id="UP000236724"/>
    </source>
</evidence>
<evidence type="ECO:0000259" key="1">
    <source>
        <dbReference type="Pfam" id="PF03235"/>
    </source>
</evidence>
<feature type="domain" description="GmrSD restriction endonucleases N-terminal" evidence="1">
    <location>
        <begin position="8"/>
        <end position="220"/>
    </location>
</feature>
<dbReference type="Pfam" id="PF07510">
    <property type="entry name" value="GmrSD_C"/>
    <property type="match status" value="1"/>
</dbReference>
<dbReference type="Pfam" id="PF03235">
    <property type="entry name" value="GmrSD_N"/>
    <property type="match status" value="1"/>
</dbReference>
<dbReference type="EMBL" id="FMSV02000511">
    <property type="protein sequence ID" value="SEH06887.1"/>
    <property type="molecule type" value="Genomic_DNA"/>
</dbReference>